<evidence type="ECO:0000256" key="3">
    <source>
        <dbReference type="SAM" id="MobiDB-lite"/>
    </source>
</evidence>
<dbReference type="PANTHER" id="PTHR43080">
    <property type="entry name" value="CBS DOMAIN-CONTAINING PROTEIN CBSX3, MITOCHONDRIAL"/>
    <property type="match status" value="1"/>
</dbReference>
<evidence type="ECO:0000256" key="1">
    <source>
        <dbReference type="ARBA" id="ARBA00023122"/>
    </source>
</evidence>
<dbReference type="RefSeq" id="WP_136867091.1">
    <property type="nucleotide sequence ID" value="NZ_CP046415.1"/>
</dbReference>
<proteinExistence type="predicted"/>
<name>A0A6I6D2I4_9GAMM</name>
<feature type="region of interest" description="Disordered" evidence="3">
    <location>
        <begin position="16"/>
        <end position="57"/>
    </location>
</feature>
<evidence type="ECO:0000313" key="6">
    <source>
        <dbReference type="Proteomes" id="UP000427716"/>
    </source>
</evidence>
<dbReference type="AlphaFoldDB" id="A0A6I6D2I4"/>
<keyword evidence="6" id="KW-1185">Reference proteome</keyword>
<protein>
    <submittedName>
        <fullName evidence="5">CBS domain-containing protein</fullName>
    </submittedName>
</protein>
<gene>
    <name evidence="5" type="ORF">GM160_02450</name>
</gene>
<dbReference type="EMBL" id="CP046415">
    <property type="protein sequence ID" value="QGT77844.1"/>
    <property type="molecule type" value="Genomic_DNA"/>
</dbReference>
<accession>A0A6I6D2I4</accession>
<dbReference type="InterPro" id="IPR051257">
    <property type="entry name" value="Diverse_CBS-Domain"/>
</dbReference>
<dbReference type="PANTHER" id="PTHR43080:SF29">
    <property type="entry name" value="OS02G0818000 PROTEIN"/>
    <property type="match status" value="1"/>
</dbReference>
<feature type="compositionally biased region" description="Basic and acidic residues" evidence="3">
    <location>
        <begin position="37"/>
        <end position="57"/>
    </location>
</feature>
<organism evidence="5 6">
    <name type="scientific">Guyparkeria halophila</name>
    <dbReference type="NCBI Taxonomy" id="47960"/>
    <lineage>
        <taxon>Bacteria</taxon>
        <taxon>Pseudomonadati</taxon>
        <taxon>Pseudomonadota</taxon>
        <taxon>Gammaproteobacteria</taxon>
        <taxon>Chromatiales</taxon>
        <taxon>Thioalkalibacteraceae</taxon>
        <taxon>Guyparkeria</taxon>
    </lineage>
</organism>
<dbReference type="InterPro" id="IPR000644">
    <property type="entry name" value="CBS_dom"/>
</dbReference>
<evidence type="ECO:0000313" key="5">
    <source>
        <dbReference type="EMBL" id="QGT77844.1"/>
    </source>
</evidence>
<sequence>MSFTVFGRGVSDGVTIDEATSPGLLRPPMMVEPPPAVREDQAGTPFAREREAGGRRDDSLRAYREAAGQVNREPSPVSVAEQIMSSPALTIRINDTVGRARDLMAERRIGLLPVMGEDGRIEAVITRGDITRQRIRYSDLAKMPVGAIARFEVLTAGPQTNIRELARVLLEQDIRGMPIVDQAEDPPRVVGVVTRSDILRALINYAPLELWL</sequence>
<feature type="domain" description="CBS" evidence="4">
    <location>
        <begin position="148"/>
        <end position="210"/>
    </location>
</feature>
<reference evidence="5 6" key="1">
    <citation type="submission" date="2019-11" db="EMBL/GenBank/DDBJ databases">
        <authorList>
            <person name="Zhang J."/>
            <person name="Sun C."/>
        </authorList>
    </citation>
    <scope>NUCLEOTIDE SEQUENCE [LARGE SCALE GENOMIC DNA]</scope>
    <source>
        <strain evidence="6">sp2</strain>
    </source>
</reference>
<dbReference type="Proteomes" id="UP000427716">
    <property type="component" value="Chromosome"/>
</dbReference>
<dbReference type="SMART" id="SM00116">
    <property type="entry name" value="CBS"/>
    <property type="match status" value="2"/>
</dbReference>
<evidence type="ECO:0000259" key="4">
    <source>
        <dbReference type="PROSITE" id="PS51371"/>
    </source>
</evidence>
<dbReference type="PROSITE" id="PS51371">
    <property type="entry name" value="CBS"/>
    <property type="match status" value="2"/>
</dbReference>
<dbReference type="SUPFAM" id="SSF54631">
    <property type="entry name" value="CBS-domain pair"/>
    <property type="match status" value="1"/>
</dbReference>
<evidence type="ECO:0000256" key="2">
    <source>
        <dbReference type="PROSITE-ProRule" id="PRU00703"/>
    </source>
</evidence>
<dbReference type="Pfam" id="PF00571">
    <property type="entry name" value="CBS"/>
    <property type="match status" value="2"/>
</dbReference>
<feature type="domain" description="CBS" evidence="4">
    <location>
        <begin position="84"/>
        <end position="140"/>
    </location>
</feature>
<dbReference type="InterPro" id="IPR046342">
    <property type="entry name" value="CBS_dom_sf"/>
</dbReference>
<keyword evidence="1 2" id="KW-0129">CBS domain</keyword>
<dbReference type="KEGG" id="ghl:GM160_02450"/>
<dbReference type="Gene3D" id="3.10.580.10">
    <property type="entry name" value="CBS-domain"/>
    <property type="match status" value="1"/>
</dbReference>